<dbReference type="GO" id="GO:0002238">
    <property type="term" value="P:response to molecule of fungal origin"/>
    <property type="evidence" value="ECO:0007669"/>
    <property type="project" value="UniProtKB-ARBA"/>
</dbReference>
<keyword evidence="5 6" id="KW-0408">Iron</keyword>
<reference evidence="8" key="1">
    <citation type="submission" date="2020-06" db="EMBL/GenBank/DDBJ databases">
        <authorList>
            <person name="Li T."/>
            <person name="Hu X."/>
            <person name="Zhang T."/>
            <person name="Song X."/>
            <person name="Zhang H."/>
            <person name="Dai N."/>
            <person name="Sheng W."/>
            <person name="Hou X."/>
            <person name="Wei L."/>
        </authorList>
    </citation>
    <scope>NUCLEOTIDE SEQUENCE</scope>
    <source>
        <strain evidence="8">G02</strain>
        <tissue evidence="8">Leaf</tissue>
    </source>
</reference>
<dbReference type="PANTHER" id="PTHR10209:SF884">
    <property type="entry name" value="1-AMINOCYCLOPROPANE-1-CARBOXYLATE OXIDASE HOMOLOG 1-LIKE"/>
    <property type="match status" value="1"/>
</dbReference>
<dbReference type="Pfam" id="PF03171">
    <property type="entry name" value="2OG-FeII_Oxy"/>
    <property type="match status" value="1"/>
</dbReference>
<dbReference type="InterPro" id="IPR005123">
    <property type="entry name" value="Oxoglu/Fe-dep_dioxygenase_dom"/>
</dbReference>
<evidence type="ECO:0000313" key="8">
    <source>
        <dbReference type="EMBL" id="KAL0414351.1"/>
    </source>
</evidence>
<keyword evidence="3" id="KW-0847">Vitamin C</keyword>
<evidence type="ECO:0000256" key="2">
    <source>
        <dbReference type="ARBA" id="ARBA00022723"/>
    </source>
</evidence>
<evidence type="ECO:0000256" key="3">
    <source>
        <dbReference type="ARBA" id="ARBA00022896"/>
    </source>
</evidence>
<dbReference type="PANTHER" id="PTHR10209">
    <property type="entry name" value="OXIDOREDUCTASE, 2OG-FE II OXYGENASE FAMILY PROTEIN"/>
    <property type="match status" value="1"/>
</dbReference>
<dbReference type="Pfam" id="PF14226">
    <property type="entry name" value="DIOX_N"/>
    <property type="match status" value="1"/>
</dbReference>
<dbReference type="EMBL" id="JACGWJ010000006">
    <property type="protein sequence ID" value="KAL0414351.1"/>
    <property type="molecule type" value="Genomic_DNA"/>
</dbReference>
<proteinExistence type="inferred from homology"/>
<organism evidence="8">
    <name type="scientific">Sesamum radiatum</name>
    <name type="common">Black benniseed</name>
    <dbReference type="NCBI Taxonomy" id="300843"/>
    <lineage>
        <taxon>Eukaryota</taxon>
        <taxon>Viridiplantae</taxon>
        <taxon>Streptophyta</taxon>
        <taxon>Embryophyta</taxon>
        <taxon>Tracheophyta</taxon>
        <taxon>Spermatophyta</taxon>
        <taxon>Magnoliopsida</taxon>
        <taxon>eudicotyledons</taxon>
        <taxon>Gunneridae</taxon>
        <taxon>Pentapetalae</taxon>
        <taxon>asterids</taxon>
        <taxon>lamiids</taxon>
        <taxon>Lamiales</taxon>
        <taxon>Pedaliaceae</taxon>
        <taxon>Sesamum</taxon>
    </lineage>
</organism>
<dbReference type="GO" id="GO:0031418">
    <property type="term" value="F:L-ascorbic acid binding"/>
    <property type="evidence" value="ECO:0007669"/>
    <property type="project" value="UniProtKB-KW"/>
</dbReference>
<dbReference type="InterPro" id="IPR026992">
    <property type="entry name" value="DIOX_N"/>
</dbReference>
<evidence type="ECO:0000256" key="4">
    <source>
        <dbReference type="ARBA" id="ARBA00023002"/>
    </source>
</evidence>
<sequence length="372" mass="41340">MNVFCASGLVDAGITKVPRIFYSPPDGFDRAPADDFDIPLIDIDAVEKNPSLRGSVVDRVRDASGKWGFFQVVNHGIPGSVLEETLEGVRRFYEQDAEAKKQWYTRDSLKTVVYNSCYNLYAAESADWRDTTYICMAPTPPNPEDLPLECRDIIIEYSKQVTKLGRFIFELLSEALNLNPNHLNDIGCADGLGLLCHYYPPCPEPELTLGASTHTDIDFLTVLLQDHIGGLQVLCDNQWVDIPPVPGALVVNIGDLLQASETTVALMNRCKKIVSLLVLNLLVVLFNIQLVSNDKFKSGQHRVLASPAGPRLSVACFFTTGMIPSTKMYGPIKELLSDDNPPKYRETSVREYSLHYNTKKDHAASALLDFLV</sequence>
<gene>
    <name evidence="8" type="ORF">Sradi_1636800</name>
</gene>
<evidence type="ECO:0000256" key="1">
    <source>
        <dbReference type="ARBA" id="ARBA00008056"/>
    </source>
</evidence>
<dbReference type="InterPro" id="IPR027443">
    <property type="entry name" value="IPNS-like_sf"/>
</dbReference>
<dbReference type="Gene3D" id="2.60.120.330">
    <property type="entry name" value="B-lactam Antibiotic, Isopenicillin N Synthase, Chain"/>
    <property type="match status" value="1"/>
</dbReference>
<reference evidence="8" key="2">
    <citation type="journal article" date="2024" name="Plant">
        <title>Genomic evolution and insights into agronomic trait innovations of Sesamum species.</title>
        <authorList>
            <person name="Miao H."/>
            <person name="Wang L."/>
            <person name="Qu L."/>
            <person name="Liu H."/>
            <person name="Sun Y."/>
            <person name="Le M."/>
            <person name="Wang Q."/>
            <person name="Wei S."/>
            <person name="Zheng Y."/>
            <person name="Lin W."/>
            <person name="Duan Y."/>
            <person name="Cao H."/>
            <person name="Xiong S."/>
            <person name="Wang X."/>
            <person name="Wei L."/>
            <person name="Li C."/>
            <person name="Ma Q."/>
            <person name="Ju M."/>
            <person name="Zhao R."/>
            <person name="Li G."/>
            <person name="Mu C."/>
            <person name="Tian Q."/>
            <person name="Mei H."/>
            <person name="Zhang T."/>
            <person name="Gao T."/>
            <person name="Zhang H."/>
        </authorList>
    </citation>
    <scope>NUCLEOTIDE SEQUENCE</scope>
    <source>
        <strain evidence="8">G02</strain>
    </source>
</reference>
<dbReference type="InterPro" id="IPR044861">
    <property type="entry name" value="IPNS-like_FE2OG_OXY"/>
</dbReference>
<evidence type="ECO:0000256" key="6">
    <source>
        <dbReference type="RuleBase" id="RU003682"/>
    </source>
</evidence>
<dbReference type="GO" id="GO:0009805">
    <property type="term" value="P:coumarin biosynthetic process"/>
    <property type="evidence" value="ECO:0007669"/>
    <property type="project" value="UniProtKB-ARBA"/>
</dbReference>
<protein>
    <submittedName>
        <fullName evidence="8">1-aminocyclopropane-1-carboxylate oxidase1</fullName>
    </submittedName>
</protein>
<comment type="caution">
    <text evidence="8">The sequence shown here is derived from an EMBL/GenBank/DDBJ whole genome shotgun (WGS) entry which is preliminary data.</text>
</comment>
<evidence type="ECO:0000256" key="5">
    <source>
        <dbReference type="ARBA" id="ARBA00023004"/>
    </source>
</evidence>
<dbReference type="PROSITE" id="PS51471">
    <property type="entry name" value="FE2OG_OXY"/>
    <property type="match status" value="1"/>
</dbReference>
<name>A0AAW2UAI9_SESRA</name>
<dbReference type="SUPFAM" id="SSF51197">
    <property type="entry name" value="Clavaminate synthase-like"/>
    <property type="match status" value="2"/>
</dbReference>
<comment type="similarity">
    <text evidence="1 6">Belongs to the iron/ascorbate-dependent oxidoreductase family.</text>
</comment>
<keyword evidence="4 6" id="KW-0560">Oxidoreductase</keyword>
<evidence type="ECO:0000259" key="7">
    <source>
        <dbReference type="PROSITE" id="PS51471"/>
    </source>
</evidence>
<dbReference type="FunFam" id="2.60.120.330:FF:000005">
    <property type="entry name" value="1-aminocyclopropane-1-carboxylate oxidase homolog 1"/>
    <property type="match status" value="1"/>
</dbReference>
<accession>A0AAW2UAI9</accession>
<feature type="domain" description="Fe2OG dioxygenase" evidence="7">
    <location>
        <begin position="188"/>
        <end position="321"/>
    </location>
</feature>
<dbReference type="AlphaFoldDB" id="A0AAW2UAI9"/>
<dbReference type="GO" id="GO:0016706">
    <property type="term" value="F:2-oxoglutarate-dependent dioxygenase activity"/>
    <property type="evidence" value="ECO:0007669"/>
    <property type="project" value="UniProtKB-ARBA"/>
</dbReference>
<keyword evidence="2 6" id="KW-0479">Metal-binding</keyword>
<dbReference type="GO" id="GO:0046872">
    <property type="term" value="F:metal ion binding"/>
    <property type="evidence" value="ECO:0007669"/>
    <property type="project" value="UniProtKB-KW"/>
</dbReference>